<reference evidence="3 4" key="1">
    <citation type="submission" date="2022-11" db="UniProtKB">
        <authorList>
            <consortium name="WormBaseParasite"/>
        </authorList>
    </citation>
    <scope>IDENTIFICATION</scope>
</reference>
<keyword evidence="1" id="KW-1133">Transmembrane helix</keyword>
<dbReference type="WBParaSite" id="Minc3s00555g14221">
    <property type="protein sequence ID" value="Minc3s00555g14221"/>
    <property type="gene ID" value="Minc3s00555g14221"/>
</dbReference>
<accession>A0A914LNF5</accession>
<sequence length="227" mass="23406">MQKSFVQLKIYASYIEDSIRKSFSSPLDLSSGASVEFGFAVIAATDIISAGVRMTVGVPSSYLLGALIGFTSGFAFPVSTLTSFVFSSFLGFSNATAVTSFFFAAGVTAPAFVLTAAVFVLAPCLMFGFDLVFSGGNAVASDGPAAAVGVGTCTGFSDFFSFLTAPSGLGFFPPPTFALDFPASNGDFAPTSIVAASFAFFLQHCISRTEGSRNASIATNGRTSILE</sequence>
<evidence type="ECO:0000256" key="1">
    <source>
        <dbReference type="SAM" id="Phobius"/>
    </source>
</evidence>
<keyword evidence="2" id="KW-1185">Reference proteome</keyword>
<dbReference type="WBParaSite" id="Minc3s07945g41728">
    <property type="protein sequence ID" value="Minc3s07945g41728"/>
    <property type="gene ID" value="Minc3s07945g41728"/>
</dbReference>
<evidence type="ECO:0000313" key="2">
    <source>
        <dbReference type="Proteomes" id="UP000887563"/>
    </source>
</evidence>
<feature type="transmembrane region" description="Helical" evidence="1">
    <location>
        <begin position="101"/>
        <end position="122"/>
    </location>
</feature>
<keyword evidence="1" id="KW-0472">Membrane</keyword>
<protein>
    <submittedName>
        <fullName evidence="3 4">Uncharacterized protein</fullName>
    </submittedName>
</protein>
<evidence type="ECO:0000313" key="4">
    <source>
        <dbReference type="WBParaSite" id="Minc3s07945g41728"/>
    </source>
</evidence>
<feature type="transmembrane region" description="Helical" evidence="1">
    <location>
        <begin position="62"/>
        <end position="89"/>
    </location>
</feature>
<dbReference type="Proteomes" id="UP000887563">
    <property type="component" value="Unplaced"/>
</dbReference>
<name>A0A914LNF5_MELIC</name>
<evidence type="ECO:0000313" key="3">
    <source>
        <dbReference type="WBParaSite" id="Minc3s00555g14221"/>
    </source>
</evidence>
<keyword evidence="1" id="KW-0812">Transmembrane</keyword>
<dbReference type="AlphaFoldDB" id="A0A914LNF5"/>
<organism evidence="2 3">
    <name type="scientific">Meloidogyne incognita</name>
    <name type="common">Southern root-knot nematode worm</name>
    <name type="synonym">Oxyuris incognita</name>
    <dbReference type="NCBI Taxonomy" id="6306"/>
    <lineage>
        <taxon>Eukaryota</taxon>
        <taxon>Metazoa</taxon>
        <taxon>Ecdysozoa</taxon>
        <taxon>Nematoda</taxon>
        <taxon>Chromadorea</taxon>
        <taxon>Rhabditida</taxon>
        <taxon>Tylenchina</taxon>
        <taxon>Tylenchomorpha</taxon>
        <taxon>Tylenchoidea</taxon>
        <taxon>Meloidogynidae</taxon>
        <taxon>Meloidogyninae</taxon>
        <taxon>Meloidogyne</taxon>
        <taxon>Meloidogyne incognita group</taxon>
    </lineage>
</organism>
<proteinExistence type="predicted"/>